<dbReference type="Proteomes" id="UP000271849">
    <property type="component" value="Chromosome"/>
</dbReference>
<dbReference type="RefSeq" id="WP_158349171.1">
    <property type="nucleotide sequence ID" value="NZ_LR025085.1"/>
</dbReference>
<dbReference type="InterPro" id="IPR052029">
    <property type="entry name" value="PpiD_chaperone"/>
</dbReference>
<evidence type="ECO:0000313" key="7">
    <source>
        <dbReference type="Proteomes" id="UP000271849"/>
    </source>
</evidence>
<protein>
    <submittedName>
        <fullName evidence="6">Peptidyl-prolyl cis-trans isomerase D</fullName>
        <ecNumber evidence="6">5.2.1.8</ecNumber>
    </submittedName>
</protein>
<evidence type="ECO:0000256" key="4">
    <source>
        <dbReference type="ARBA" id="ARBA00023186"/>
    </source>
</evidence>
<evidence type="ECO:0000256" key="2">
    <source>
        <dbReference type="ARBA" id="ARBA00022475"/>
    </source>
</evidence>
<keyword evidence="5" id="KW-1133">Transmembrane helix</keyword>
<accession>A0A3B1E2T4</accession>
<proteinExistence type="predicted"/>
<evidence type="ECO:0000256" key="3">
    <source>
        <dbReference type="ARBA" id="ARBA00023136"/>
    </source>
</evidence>
<dbReference type="Pfam" id="PF13624">
    <property type="entry name" value="SurA_N_3"/>
    <property type="match status" value="1"/>
</dbReference>
<organism evidence="6 7">
    <name type="scientific">Buchnera aphidicola</name>
    <name type="common">Cinara strobi</name>
    <dbReference type="NCBI Taxonomy" id="1921549"/>
    <lineage>
        <taxon>Bacteria</taxon>
        <taxon>Pseudomonadati</taxon>
        <taxon>Pseudomonadota</taxon>
        <taxon>Gammaproteobacteria</taxon>
        <taxon>Enterobacterales</taxon>
        <taxon>Erwiniaceae</taxon>
        <taxon>Buchnera</taxon>
    </lineage>
</organism>
<dbReference type="STRING" id="1921549.GCA_900128825_00309"/>
<keyword evidence="4" id="KW-0143">Chaperone</keyword>
<evidence type="ECO:0000313" key="6">
    <source>
        <dbReference type="EMBL" id="VAX76746.1"/>
    </source>
</evidence>
<gene>
    <name evidence="6" type="primary">ppiD</name>
    <name evidence="6" type="ORF">BUCINSTRO3249_0307</name>
</gene>
<dbReference type="SUPFAM" id="SSF109998">
    <property type="entry name" value="Triger factor/SurA peptide-binding domain-like"/>
    <property type="match status" value="1"/>
</dbReference>
<dbReference type="GO" id="GO:0003755">
    <property type="term" value="F:peptidyl-prolyl cis-trans isomerase activity"/>
    <property type="evidence" value="ECO:0007669"/>
    <property type="project" value="UniProtKB-EC"/>
</dbReference>
<reference evidence="7" key="1">
    <citation type="submission" date="2018-09" db="EMBL/GenBank/DDBJ databases">
        <authorList>
            <person name="Manzano-Marin A."/>
            <person name="Manzano-Marin A."/>
        </authorList>
    </citation>
    <scope>NUCLEOTIDE SEQUENCE [LARGE SCALE GENOMIC DNA]</scope>
    <source>
        <strain evidence="7">BuCistrobi</strain>
    </source>
</reference>
<evidence type="ECO:0000256" key="5">
    <source>
        <dbReference type="SAM" id="Phobius"/>
    </source>
</evidence>
<dbReference type="PANTHER" id="PTHR47529:SF1">
    <property type="entry name" value="PERIPLASMIC CHAPERONE PPID"/>
    <property type="match status" value="1"/>
</dbReference>
<keyword evidence="6" id="KW-0413">Isomerase</keyword>
<comment type="subcellular location">
    <subcellularLocation>
        <location evidence="1">Cell membrane</location>
    </subcellularLocation>
</comment>
<dbReference type="EC" id="5.2.1.8" evidence="6"/>
<name>A0A3B1E2T4_9GAMM</name>
<dbReference type="OrthoDB" id="6553282at2"/>
<evidence type="ECO:0000256" key="1">
    <source>
        <dbReference type="ARBA" id="ARBA00004236"/>
    </source>
</evidence>
<dbReference type="AlphaFoldDB" id="A0A3B1E2T4"/>
<keyword evidence="5" id="KW-0812">Transmembrane</keyword>
<keyword evidence="2" id="KW-1003">Cell membrane</keyword>
<sequence length="615" mass="75025">MSFLRNFYKKKILLIVTLIITLSIILSHFSSFFIFKKSLPAIQVNKEKIYPEILQLNYETAHKKQEKEIKKFFSKNIHKNEYEQYLFQQVVMKAINESLFKQYANKIDLYMLNKYAKKIIRSSQYFQKNNQFSYSKYFKFINFIGYKHTQYIDALNKKIAAQYLLKVFLKSIIILRSDIKKELKKIIKQKNIQQITFKVKKENLKDTYNIKKIKKYFHTNKEKFFNPESIKLKILCLKKRTQFIDKNKKKKLYYHNNINKYLTQKKYNYHLIQTNNLQQAIQMIQRFSNIKQSIKNQKQTIKNKKTNFNCINIGWIDQKNIPTFIKKFQLKKNGEYSDIIFYKNNFFIFKLHSIKKPYIKNILYAKKYIKKKLKFNNIIFKKMILNNQLNKLLKNKNLKLETIFSKNWKKTQKTHPINYKNITYYSHSSYFNQYLKKNFFYKKNINVNPSIKFYINKNKHIYLSQIHSYTRKSLQDKNIIFKKIVHLFQWKKINDKNHLYIKKFLLTKENNKKKYLNKKLIDIYPTLTISNQNNKEIVKILNKLPKLKDNRYIYFLFPALKGQKQLIVLKKTFLKKINKQEKYIIVQQIKQQLKMKIITEILKNLYKKSKLIYNS</sequence>
<keyword evidence="3 5" id="KW-0472">Membrane</keyword>
<dbReference type="PANTHER" id="PTHR47529">
    <property type="entry name" value="PEPTIDYL-PROLYL CIS-TRANS ISOMERASE D"/>
    <property type="match status" value="1"/>
</dbReference>
<dbReference type="GO" id="GO:0005886">
    <property type="term" value="C:plasma membrane"/>
    <property type="evidence" value="ECO:0007669"/>
    <property type="project" value="UniProtKB-SubCell"/>
</dbReference>
<dbReference type="EMBL" id="LR025085">
    <property type="protein sequence ID" value="VAX76746.1"/>
    <property type="molecule type" value="Genomic_DNA"/>
</dbReference>
<dbReference type="InterPro" id="IPR027304">
    <property type="entry name" value="Trigger_fact/SurA_dom_sf"/>
</dbReference>
<feature type="transmembrane region" description="Helical" evidence="5">
    <location>
        <begin position="12"/>
        <end position="35"/>
    </location>
</feature>